<dbReference type="GO" id="GO:0005886">
    <property type="term" value="C:plasma membrane"/>
    <property type="evidence" value="ECO:0007669"/>
    <property type="project" value="UniProtKB-SubCell"/>
</dbReference>
<evidence type="ECO:0000256" key="9">
    <source>
        <dbReference type="ARBA" id="ARBA00022741"/>
    </source>
</evidence>
<keyword evidence="19" id="KW-1185">Reference proteome</keyword>
<keyword evidence="8 15" id="KW-0812">Transmembrane</keyword>
<evidence type="ECO:0000256" key="10">
    <source>
        <dbReference type="ARBA" id="ARBA00022777"/>
    </source>
</evidence>
<keyword evidence="10" id="KW-0418">Kinase</keyword>
<evidence type="ECO:0000256" key="7">
    <source>
        <dbReference type="ARBA" id="ARBA00022679"/>
    </source>
</evidence>
<evidence type="ECO:0000256" key="13">
    <source>
        <dbReference type="ARBA" id="ARBA00023012"/>
    </source>
</evidence>
<dbReference type="InterPro" id="IPR003660">
    <property type="entry name" value="HAMP_dom"/>
</dbReference>
<dbReference type="PANTHER" id="PTHR44936">
    <property type="entry name" value="SENSOR PROTEIN CREC"/>
    <property type="match status" value="1"/>
</dbReference>
<keyword evidence="9" id="KW-0547">Nucleotide-binding</keyword>
<dbReference type="SUPFAM" id="SSF55874">
    <property type="entry name" value="ATPase domain of HSP90 chaperone/DNA topoisomerase II/histidine kinase"/>
    <property type="match status" value="1"/>
</dbReference>
<evidence type="ECO:0000256" key="5">
    <source>
        <dbReference type="ARBA" id="ARBA00022519"/>
    </source>
</evidence>
<reference evidence="18 19" key="1">
    <citation type="submission" date="2020-04" db="EMBL/GenBank/DDBJ databases">
        <title>Rhizobium sp. S-51 isolated from soil.</title>
        <authorList>
            <person name="Dahal R.H."/>
        </authorList>
    </citation>
    <scope>NUCLEOTIDE SEQUENCE [LARGE SCALE GENOMIC DNA]</scope>
    <source>
        <strain evidence="18 19">S-51</strain>
    </source>
</reference>
<dbReference type="InterPro" id="IPR004358">
    <property type="entry name" value="Sig_transdc_His_kin-like_C"/>
</dbReference>
<proteinExistence type="predicted"/>
<dbReference type="SMART" id="SM00387">
    <property type="entry name" value="HATPase_c"/>
    <property type="match status" value="1"/>
</dbReference>
<protein>
    <recommendedName>
        <fullName evidence="3">histidine kinase</fullName>
        <ecNumber evidence="3">2.7.13.3</ecNumber>
    </recommendedName>
</protein>
<dbReference type="PROSITE" id="PS50109">
    <property type="entry name" value="HIS_KIN"/>
    <property type="match status" value="1"/>
</dbReference>
<feature type="domain" description="HAMP" evidence="17">
    <location>
        <begin position="199"/>
        <end position="251"/>
    </location>
</feature>
<evidence type="ECO:0000256" key="12">
    <source>
        <dbReference type="ARBA" id="ARBA00022989"/>
    </source>
</evidence>
<evidence type="ECO:0000313" key="19">
    <source>
        <dbReference type="Proteomes" id="UP000541470"/>
    </source>
</evidence>
<dbReference type="InterPro" id="IPR005467">
    <property type="entry name" value="His_kinase_dom"/>
</dbReference>
<dbReference type="SMART" id="SM00304">
    <property type="entry name" value="HAMP"/>
    <property type="match status" value="1"/>
</dbReference>
<dbReference type="AlphaFoldDB" id="A0A7Y0AZH5"/>
<dbReference type="GO" id="GO:0000155">
    <property type="term" value="F:phosphorelay sensor kinase activity"/>
    <property type="evidence" value="ECO:0007669"/>
    <property type="project" value="InterPro"/>
</dbReference>
<organism evidence="18 19">
    <name type="scientific">Rhizobium terricola</name>
    <dbReference type="NCBI Taxonomy" id="2728849"/>
    <lineage>
        <taxon>Bacteria</taxon>
        <taxon>Pseudomonadati</taxon>
        <taxon>Pseudomonadota</taxon>
        <taxon>Alphaproteobacteria</taxon>
        <taxon>Hyphomicrobiales</taxon>
        <taxon>Rhizobiaceae</taxon>
        <taxon>Rhizobium/Agrobacterium group</taxon>
        <taxon>Rhizobium</taxon>
    </lineage>
</organism>
<sequence>MMRLSPRSLTGQLALLILIAFLAAQFISLWLFTGERGTALQASLRVETAERAAAVVIALEEAAPDNRPGILAAARSHHAQFDVGESAISSKEIGLSAVRSRVTDVLGSPREIRAEEVGISPRDGRPMTPPAALAWLRDRLLAAGIAPTELRLSVLLKDGSWLNVRSRNDLRDFQLPPAILGTIMLSLVLIMAALWLGMRRITGPLRHLVQAAEEMGIDGPAFSMPRGGPDEVRALSDAMERMQARISGMVTDRTRMLAALGHDLRSPITALRLRAEMVDDDETRERIAATLDEMQEMVESTLAYARGVSPDQPMEPTDIPRLLSELASELSETGQQVTLGTMEPVTLPVRRTPMRRALRNLIENAQRYGAGAVIGLSRMGSDVVIYIDDTGPGIPDAELSRVFEPFTRLEQSRSRETGGVGLGLPIARAILNAHGGSVELKNREEGGLRAIVTMRSAVGREEYRSWTR</sequence>
<keyword evidence="6" id="KW-0597">Phosphoprotein</keyword>
<keyword evidence="13" id="KW-0902">Two-component regulatory system</keyword>
<dbReference type="Pfam" id="PF00512">
    <property type="entry name" value="HisKA"/>
    <property type="match status" value="1"/>
</dbReference>
<comment type="caution">
    <text evidence="18">The sequence shown here is derived from an EMBL/GenBank/DDBJ whole genome shotgun (WGS) entry which is preliminary data.</text>
</comment>
<keyword evidence="11" id="KW-0067">ATP-binding</keyword>
<dbReference type="EMBL" id="JABBGK010000005">
    <property type="protein sequence ID" value="NML76376.1"/>
    <property type="molecule type" value="Genomic_DNA"/>
</dbReference>
<dbReference type="EC" id="2.7.13.3" evidence="3"/>
<dbReference type="InterPro" id="IPR036890">
    <property type="entry name" value="HATPase_C_sf"/>
</dbReference>
<dbReference type="CDD" id="cd00082">
    <property type="entry name" value="HisKA"/>
    <property type="match status" value="1"/>
</dbReference>
<comment type="catalytic activity">
    <reaction evidence="1">
        <text>ATP + protein L-histidine = ADP + protein N-phospho-L-histidine.</text>
        <dbReference type="EC" id="2.7.13.3"/>
    </reaction>
</comment>
<evidence type="ECO:0000259" key="17">
    <source>
        <dbReference type="PROSITE" id="PS50885"/>
    </source>
</evidence>
<evidence type="ECO:0000256" key="8">
    <source>
        <dbReference type="ARBA" id="ARBA00022692"/>
    </source>
</evidence>
<feature type="domain" description="Histidine kinase" evidence="16">
    <location>
        <begin position="259"/>
        <end position="458"/>
    </location>
</feature>
<dbReference type="PANTHER" id="PTHR44936:SF5">
    <property type="entry name" value="SENSOR HISTIDINE KINASE ENVZ"/>
    <property type="match status" value="1"/>
</dbReference>
<dbReference type="Gene3D" id="1.10.287.130">
    <property type="match status" value="1"/>
</dbReference>
<dbReference type="Pfam" id="PF02518">
    <property type="entry name" value="HATPase_c"/>
    <property type="match status" value="1"/>
</dbReference>
<dbReference type="CDD" id="cd00075">
    <property type="entry name" value="HATPase"/>
    <property type="match status" value="1"/>
</dbReference>
<comment type="subcellular location">
    <subcellularLocation>
        <location evidence="2">Cell inner membrane</location>
        <topology evidence="2">Multi-pass membrane protein</topology>
    </subcellularLocation>
</comment>
<dbReference type="GO" id="GO:0005524">
    <property type="term" value="F:ATP binding"/>
    <property type="evidence" value="ECO:0007669"/>
    <property type="project" value="UniProtKB-KW"/>
</dbReference>
<keyword evidence="12 15" id="KW-1133">Transmembrane helix</keyword>
<evidence type="ECO:0000313" key="18">
    <source>
        <dbReference type="EMBL" id="NML76376.1"/>
    </source>
</evidence>
<name>A0A7Y0AZH5_9HYPH</name>
<evidence type="ECO:0000256" key="6">
    <source>
        <dbReference type="ARBA" id="ARBA00022553"/>
    </source>
</evidence>
<dbReference type="InterPro" id="IPR036097">
    <property type="entry name" value="HisK_dim/P_sf"/>
</dbReference>
<evidence type="ECO:0000256" key="1">
    <source>
        <dbReference type="ARBA" id="ARBA00000085"/>
    </source>
</evidence>
<accession>A0A7Y0AZH5</accession>
<evidence type="ECO:0000256" key="11">
    <source>
        <dbReference type="ARBA" id="ARBA00022840"/>
    </source>
</evidence>
<dbReference type="PROSITE" id="PS50885">
    <property type="entry name" value="HAMP"/>
    <property type="match status" value="1"/>
</dbReference>
<keyword evidence="14 15" id="KW-0472">Membrane</keyword>
<keyword evidence="4" id="KW-1003">Cell membrane</keyword>
<evidence type="ECO:0000256" key="2">
    <source>
        <dbReference type="ARBA" id="ARBA00004429"/>
    </source>
</evidence>
<dbReference type="Pfam" id="PF00672">
    <property type="entry name" value="HAMP"/>
    <property type="match status" value="1"/>
</dbReference>
<keyword evidence="5" id="KW-0997">Cell inner membrane</keyword>
<dbReference type="InterPro" id="IPR050980">
    <property type="entry name" value="2C_sensor_his_kinase"/>
</dbReference>
<feature type="transmembrane region" description="Helical" evidence="15">
    <location>
        <begin position="178"/>
        <end position="198"/>
    </location>
</feature>
<feature type="transmembrane region" description="Helical" evidence="15">
    <location>
        <begin position="12"/>
        <end position="32"/>
    </location>
</feature>
<dbReference type="SUPFAM" id="SSF47384">
    <property type="entry name" value="Homodimeric domain of signal transducing histidine kinase"/>
    <property type="match status" value="1"/>
</dbReference>
<keyword evidence="7" id="KW-0808">Transferase</keyword>
<dbReference type="PRINTS" id="PR00344">
    <property type="entry name" value="BCTRLSENSOR"/>
</dbReference>
<dbReference type="SMART" id="SM00388">
    <property type="entry name" value="HisKA"/>
    <property type="match status" value="1"/>
</dbReference>
<gene>
    <name evidence="18" type="ORF">HHL25_19780</name>
</gene>
<evidence type="ECO:0000256" key="14">
    <source>
        <dbReference type="ARBA" id="ARBA00023136"/>
    </source>
</evidence>
<evidence type="ECO:0000256" key="3">
    <source>
        <dbReference type="ARBA" id="ARBA00012438"/>
    </source>
</evidence>
<dbReference type="Gene3D" id="3.30.565.10">
    <property type="entry name" value="Histidine kinase-like ATPase, C-terminal domain"/>
    <property type="match status" value="1"/>
</dbReference>
<dbReference type="SUPFAM" id="SSF158472">
    <property type="entry name" value="HAMP domain-like"/>
    <property type="match status" value="1"/>
</dbReference>
<dbReference type="InterPro" id="IPR003594">
    <property type="entry name" value="HATPase_dom"/>
</dbReference>
<evidence type="ECO:0000256" key="4">
    <source>
        <dbReference type="ARBA" id="ARBA00022475"/>
    </source>
</evidence>
<dbReference type="InterPro" id="IPR003661">
    <property type="entry name" value="HisK_dim/P_dom"/>
</dbReference>
<evidence type="ECO:0000259" key="16">
    <source>
        <dbReference type="PROSITE" id="PS50109"/>
    </source>
</evidence>
<evidence type="ECO:0000256" key="15">
    <source>
        <dbReference type="SAM" id="Phobius"/>
    </source>
</evidence>
<dbReference type="Proteomes" id="UP000541470">
    <property type="component" value="Unassembled WGS sequence"/>
</dbReference>